<dbReference type="EMBL" id="CAJNOC010002495">
    <property type="protein sequence ID" value="CAF0936710.1"/>
    <property type="molecule type" value="Genomic_DNA"/>
</dbReference>
<keyword evidence="1" id="KW-0479">Metal-binding</keyword>
<feature type="non-terminal residue" evidence="3">
    <location>
        <position position="1"/>
    </location>
</feature>
<protein>
    <recommendedName>
        <fullName evidence="2">CCHC-type domain-containing protein</fullName>
    </recommendedName>
</protein>
<dbReference type="GO" id="GO:0003676">
    <property type="term" value="F:nucleic acid binding"/>
    <property type="evidence" value="ECO:0007669"/>
    <property type="project" value="InterPro"/>
</dbReference>
<keyword evidence="1" id="KW-0862">Zinc</keyword>
<comment type="caution">
    <text evidence="3">The sequence shown here is derived from an EMBL/GenBank/DDBJ whole genome shotgun (WGS) entry which is preliminary data.</text>
</comment>
<sequence>MSLTGSRLIYPEQIIALNLGTKTLSLNEDEKVYCFAEGLNSKTKFEVKSKQCKTLEEAIRVASIFESCCGKIMVGINSNKIYKGVQQYKKYPSNIFSQRKRINNRDEAKTGIKCFKCNKIGHIAKNCRVKQGNNVYKKETYENKSQRYKNKTVPVCKTSSGSILSIVGFVNGTPVKLALDSGAV</sequence>
<organism evidence="3 4">
    <name type="scientific">Brachionus calyciflorus</name>
    <dbReference type="NCBI Taxonomy" id="104777"/>
    <lineage>
        <taxon>Eukaryota</taxon>
        <taxon>Metazoa</taxon>
        <taxon>Spiralia</taxon>
        <taxon>Gnathifera</taxon>
        <taxon>Rotifera</taxon>
        <taxon>Eurotatoria</taxon>
        <taxon>Monogononta</taxon>
        <taxon>Pseudotrocha</taxon>
        <taxon>Ploima</taxon>
        <taxon>Brachionidae</taxon>
        <taxon>Brachionus</taxon>
    </lineage>
</organism>
<dbReference type="SUPFAM" id="SSF57756">
    <property type="entry name" value="Retrovirus zinc finger-like domains"/>
    <property type="match status" value="1"/>
</dbReference>
<dbReference type="OrthoDB" id="7920740at2759"/>
<dbReference type="SMART" id="SM00343">
    <property type="entry name" value="ZnF_C2HC"/>
    <property type="match status" value="1"/>
</dbReference>
<proteinExistence type="predicted"/>
<keyword evidence="4" id="KW-1185">Reference proteome</keyword>
<reference evidence="3" key="1">
    <citation type="submission" date="2021-02" db="EMBL/GenBank/DDBJ databases">
        <authorList>
            <person name="Nowell W R."/>
        </authorList>
    </citation>
    <scope>NUCLEOTIDE SEQUENCE</scope>
    <source>
        <strain evidence="3">Ploen Becks lab</strain>
    </source>
</reference>
<dbReference type="GO" id="GO:0008270">
    <property type="term" value="F:zinc ion binding"/>
    <property type="evidence" value="ECO:0007669"/>
    <property type="project" value="UniProtKB-KW"/>
</dbReference>
<dbReference type="InterPro" id="IPR036875">
    <property type="entry name" value="Znf_CCHC_sf"/>
</dbReference>
<dbReference type="AlphaFoldDB" id="A0A814C4K3"/>
<dbReference type="Gene3D" id="4.10.60.10">
    <property type="entry name" value="Zinc finger, CCHC-type"/>
    <property type="match status" value="1"/>
</dbReference>
<evidence type="ECO:0000256" key="1">
    <source>
        <dbReference type="PROSITE-ProRule" id="PRU00047"/>
    </source>
</evidence>
<dbReference type="PROSITE" id="PS50158">
    <property type="entry name" value="ZF_CCHC"/>
    <property type="match status" value="1"/>
</dbReference>
<evidence type="ECO:0000313" key="3">
    <source>
        <dbReference type="EMBL" id="CAF0936710.1"/>
    </source>
</evidence>
<accession>A0A814C4K3</accession>
<name>A0A814C4K3_9BILA</name>
<evidence type="ECO:0000313" key="4">
    <source>
        <dbReference type="Proteomes" id="UP000663879"/>
    </source>
</evidence>
<dbReference type="Proteomes" id="UP000663879">
    <property type="component" value="Unassembled WGS sequence"/>
</dbReference>
<dbReference type="InterPro" id="IPR001878">
    <property type="entry name" value="Znf_CCHC"/>
</dbReference>
<keyword evidence="1" id="KW-0863">Zinc-finger</keyword>
<evidence type="ECO:0000259" key="2">
    <source>
        <dbReference type="PROSITE" id="PS50158"/>
    </source>
</evidence>
<gene>
    <name evidence="3" type="ORF">OXX778_LOCUS13202</name>
</gene>
<feature type="domain" description="CCHC-type" evidence="2">
    <location>
        <begin position="113"/>
        <end position="128"/>
    </location>
</feature>
<dbReference type="Pfam" id="PF00098">
    <property type="entry name" value="zf-CCHC"/>
    <property type="match status" value="1"/>
</dbReference>